<proteinExistence type="predicted"/>
<sequence length="169" mass="18948">MINEVQITEVTSIDEALMEELMELLIDVVDEGASVGFLPPLSREEARKHWESVLKPDAILWIARLNHKVCGAIQMHLTLKTNGVHRAEVAKLMVHSHQRRKGIGRALMTALESRAKVEEKSLLVLDTRSGDPSNILYKSLGYVEVGIIPDYAKSADGNLEETVLYYKKL</sequence>
<dbReference type="InterPro" id="IPR050832">
    <property type="entry name" value="Bact_Acetyltransf"/>
</dbReference>
<evidence type="ECO:0000313" key="5">
    <source>
        <dbReference type="Proteomes" id="UP000198534"/>
    </source>
</evidence>
<dbReference type="EMBL" id="FNNQ01000014">
    <property type="protein sequence ID" value="SDX31956.1"/>
    <property type="molecule type" value="Genomic_DNA"/>
</dbReference>
<name>A0A1H3AQJ6_9BACL</name>
<dbReference type="STRING" id="1048340.SAMN05444487_11418"/>
<keyword evidence="4" id="KW-0687">Ribonucleoprotein</keyword>
<keyword evidence="4" id="KW-0689">Ribosomal protein</keyword>
<dbReference type="GO" id="GO:0005840">
    <property type="term" value="C:ribosome"/>
    <property type="evidence" value="ECO:0007669"/>
    <property type="project" value="UniProtKB-KW"/>
</dbReference>
<evidence type="ECO:0000256" key="1">
    <source>
        <dbReference type="ARBA" id="ARBA00022679"/>
    </source>
</evidence>
<dbReference type="Proteomes" id="UP000198534">
    <property type="component" value="Unassembled WGS sequence"/>
</dbReference>
<accession>A0A1H3AQJ6</accession>
<dbReference type="PROSITE" id="PS51186">
    <property type="entry name" value="GNAT"/>
    <property type="match status" value="1"/>
</dbReference>
<dbReference type="Pfam" id="PF13508">
    <property type="entry name" value="Acetyltransf_7"/>
    <property type="match status" value="1"/>
</dbReference>
<dbReference type="CDD" id="cd04301">
    <property type="entry name" value="NAT_SF"/>
    <property type="match status" value="1"/>
</dbReference>
<keyword evidence="2" id="KW-0012">Acyltransferase</keyword>
<dbReference type="SUPFAM" id="SSF55729">
    <property type="entry name" value="Acyl-CoA N-acyltransferases (Nat)"/>
    <property type="match status" value="1"/>
</dbReference>
<gene>
    <name evidence="4" type="ORF">SAMN05444487_11418</name>
</gene>
<evidence type="ECO:0000313" key="4">
    <source>
        <dbReference type="EMBL" id="SDX31956.1"/>
    </source>
</evidence>
<feature type="domain" description="N-acetyltransferase" evidence="3">
    <location>
        <begin position="8"/>
        <end position="169"/>
    </location>
</feature>
<dbReference type="GO" id="GO:0016747">
    <property type="term" value="F:acyltransferase activity, transferring groups other than amino-acyl groups"/>
    <property type="evidence" value="ECO:0007669"/>
    <property type="project" value="InterPro"/>
</dbReference>
<dbReference type="InterPro" id="IPR016181">
    <property type="entry name" value="Acyl_CoA_acyltransferase"/>
</dbReference>
<dbReference type="PANTHER" id="PTHR43877">
    <property type="entry name" value="AMINOALKYLPHOSPHONATE N-ACETYLTRANSFERASE-RELATED-RELATED"/>
    <property type="match status" value="1"/>
</dbReference>
<protein>
    <submittedName>
        <fullName evidence="4">Ribosomal protein S18 acetylase RimI</fullName>
    </submittedName>
</protein>
<dbReference type="InterPro" id="IPR000182">
    <property type="entry name" value="GNAT_dom"/>
</dbReference>
<dbReference type="AlphaFoldDB" id="A0A1H3AQJ6"/>
<keyword evidence="1" id="KW-0808">Transferase</keyword>
<reference evidence="4 5" key="1">
    <citation type="submission" date="2016-10" db="EMBL/GenBank/DDBJ databases">
        <authorList>
            <person name="de Groot N.N."/>
        </authorList>
    </citation>
    <scope>NUCLEOTIDE SEQUENCE [LARGE SCALE GENOMIC DNA]</scope>
    <source>
        <strain evidence="4 5">DSM 45610</strain>
    </source>
</reference>
<keyword evidence="5" id="KW-1185">Reference proteome</keyword>
<dbReference type="Gene3D" id="3.40.630.30">
    <property type="match status" value="1"/>
</dbReference>
<evidence type="ECO:0000259" key="3">
    <source>
        <dbReference type="PROSITE" id="PS51186"/>
    </source>
</evidence>
<evidence type="ECO:0000256" key="2">
    <source>
        <dbReference type="ARBA" id="ARBA00023315"/>
    </source>
</evidence>
<organism evidence="4 5">
    <name type="scientific">Marininema mesophilum</name>
    <dbReference type="NCBI Taxonomy" id="1048340"/>
    <lineage>
        <taxon>Bacteria</taxon>
        <taxon>Bacillati</taxon>
        <taxon>Bacillota</taxon>
        <taxon>Bacilli</taxon>
        <taxon>Bacillales</taxon>
        <taxon>Thermoactinomycetaceae</taxon>
        <taxon>Marininema</taxon>
    </lineage>
</organism>